<evidence type="ECO:0000256" key="1">
    <source>
        <dbReference type="ARBA" id="ARBA00004141"/>
    </source>
</evidence>
<keyword evidence="3 5" id="KW-1133">Transmembrane helix</keyword>
<dbReference type="GO" id="GO:0030255">
    <property type="term" value="P:protein secretion by the type IV secretion system"/>
    <property type="evidence" value="ECO:0007669"/>
    <property type="project" value="InterPro"/>
</dbReference>
<evidence type="ECO:0000256" key="4">
    <source>
        <dbReference type="ARBA" id="ARBA00023136"/>
    </source>
</evidence>
<dbReference type="InterPro" id="IPR007688">
    <property type="entry name" value="Conjugal_tfr_TrbL/VirB6"/>
</dbReference>
<dbReference type="RefSeq" id="WP_050445747.1">
    <property type="nucleotide sequence ID" value="NZ_CADIJQ010000018.1"/>
</dbReference>
<evidence type="ECO:0000256" key="2">
    <source>
        <dbReference type="ARBA" id="ARBA00022692"/>
    </source>
</evidence>
<protein>
    <submittedName>
        <fullName evidence="6">Type IV secretion system protein VirB6</fullName>
    </submittedName>
</protein>
<feature type="transmembrane region" description="Helical" evidence="5">
    <location>
        <begin position="44"/>
        <end position="65"/>
    </location>
</feature>
<evidence type="ECO:0000313" key="7">
    <source>
        <dbReference type="Proteomes" id="UP000494269"/>
    </source>
</evidence>
<evidence type="ECO:0000313" key="6">
    <source>
        <dbReference type="EMBL" id="CAB3743755.1"/>
    </source>
</evidence>
<dbReference type="GO" id="GO:0016020">
    <property type="term" value="C:membrane"/>
    <property type="evidence" value="ECO:0007669"/>
    <property type="project" value="UniProtKB-SubCell"/>
</dbReference>
<evidence type="ECO:0000256" key="3">
    <source>
        <dbReference type="ARBA" id="ARBA00022989"/>
    </source>
</evidence>
<keyword evidence="2 5" id="KW-0812">Transmembrane</keyword>
<dbReference type="AlphaFoldDB" id="A0A6S7B109"/>
<gene>
    <name evidence="6" type="primary">virB6_1</name>
    <name evidence="6" type="ORF">LMG3441_06051</name>
</gene>
<reference evidence="6 7" key="1">
    <citation type="submission" date="2020-04" db="EMBL/GenBank/DDBJ databases">
        <authorList>
            <person name="De Canck E."/>
        </authorList>
    </citation>
    <scope>NUCLEOTIDE SEQUENCE [LARGE SCALE GENOMIC DNA]</scope>
    <source>
        <strain evidence="6 7">LMG 3441</strain>
    </source>
</reference>
<keyword evidence="7" id="KW-1185">Reference proteome</keyword>
<comment type="subcellular location">
    <subcellularLocation>
        <location evidence="1">Membrane</location>
        <topology evidence="1">Multi-pass membrane protein</topology>
    </subcellularLocation>
</comment>
<feature type="transmembrane region" description="Helical" evidence="5">
    <location>
        <begin position="150"/>
        <end position="176"/>
    </location>
</feature>
<feature type="transmembrane region" description="Helical" evidence="5">
    <location>
        <begin position="212"/>
        <end position="236"/>
    </location>
</feature>
<organism evidence="6 7">
    <name type="scientific">Achromobacter kerstersii</name>
    <dbReference type="NCBI Taxonomy" id="1353890"/>
    <lineage>
        <taxon>Bacteria</taxon>
        <taxon>Pseudomonadati</taxon>
        <taxon>Pseudomonadota</taxon>
        <taxon>Betaproteobacteria</taxon>
        <taxon>Burkholderiales</taxon>
        <taxon>Alcaligenaceae</taxon>
        <taxon>Achromobacter</taxon>
    </lineage>
</organism>
<dbReference type="Proteomes" id="UP000494269">
    <property type="component" value="Unassembled WGS sequence"/>
</dbReference>
<evidence type="ECO:0000256" key="5">
    <source>
        <dbReference type="SAM" id="Phobius"/>
    </source>
</evidence>
<accession>A0A6S7B109</accession>
<dbReference type="EMBL" id="CADIJQ010000018">
    <property type="protein sequence ID" value="CAB3743755.1"/>
    <property type="molecule type" value="Genomic_DNA"/>
</dbReference>
<keyword evidence="4 5" id="KW-0472">Membrane</keyword>
<sequence>MATTAVSLASLGGIANWIDQSVTKMLTSVITPMVASVTAKLLPFVSVGLSVALVWYGWLICSGAIQTPVLHACRRVFNIAIIVSIAGTGGLYQKEIVGAMLDLPTSVAKLFTGTVKTPSEMMDDAANNGAEIGTRLQERAPGGIKKIAQAFVFVVVSVIITIISAVMSAIGMLVLITVKVGMGLVVVLGPLCILALLFEPTKQFFHSWLGQALYYAIYAGLFMVVFMFIMGMFGQLQQGLIDLSKADQINIFSMLTAIVFFMMCSKFMLEQVSVVATKVTGGGNGGGISVPFIGKIG</sequence>
<feature type="transmembrane region" description="Helical" evidence="5">
    <location>
        <begin position="248"/>
        <end position="269"/>
    </location>
</feature>
<proteinExistence type="predicted"/>
<feature type="transmembrane region" description="Helical" evidence="5">
    <location>
        <begin position="182"/>
        <end position="200"/>
    </location>
</feature>
<name>A0A6S7B109_9BURK</name>
<dbReference type="Pfam" id="PF04610">
    <property type="entry name" value="TrbL"/>
    <property type="match status" value="1"/>
</dbReference>